<organism evidence="5 6">
    <name type="scientific">Streptomyces misionensis</name>
    <dbReference type="NCBI Taxonomy" id="67331"/>
    <lineage>
        <taxon>Bacteria</taxon>
        <taxon>Bacillati</taxon>
        <taxon>Actinomycetota</taxon>
        <taxon>Actinomycetes</taxon>
        <taxon>Kitasatosporales</taxon>
        <taxon>Streptomycetaceae</taxon>
        <taxon>Streptomyces</taxon>
    </lineage>
</organism>
<gene>
    <name evidence="5" type="ORF">SAMN04490357_3562</name>
</gene>
<dbReference type="SUPFAM" id="SSF56784">
    <property type="entry name" value="HAD-like"/>
    <property type="match status" value="1"/>
</dbReference>
<dbReference type="PANTHER" id="PTHR43344:SF13">
    <property type="entry name" value="PHOSPHATASE RV3661-RELATED"/>
    <property type="match status" value="1"/>
</dbReference>
<dbReference type="GO" id="GO:0046872">
    <property type="term" value="F:metal ion binding"/>
    <property type="evidence" value="ECO:0007669"/>
    <property type="project" value="UniProtKB-KW"/>
</dbReference>
<comment type="similarity">
    <text evidence="1">Belongs to the HAD-like hydrolase superfamily. SerB family.</text>
</comment>
<name>A0A1H4X9W7_9ACTN</name>
<dbReference type="InterPro" id="IPR023214">
    <property type="entry name" value="HAD_sf"/>
</dbReference>
<evidence type="ECO:0000256" key="3">
    <source>
        <dbReference type="ARBA" id="ARBA00022801"/>
    </source>
</evidence>
<keyword evidence="2" id="KW-0479">Metal-binding</keyword>
<evidence type="ECO:0000313" key="5">
    <source>
        <dbReference type="EMBL" id="SED02000.1"/>
    </source>
</evidence>
<reference evidence="5 6" key="1">
    <citation type="submission" date="2016-10" db="EMBL/GenBank/DDBJ databases">
        <authorList>
            <person name="de Groot N.N."/>
        </authorList>
    </citation>
    <scope>NUCLEOTIDE SEQUENCE [LARGE SCALE GENOMIC DNA]</scope>
    <source>
        <strain evidence="5 6">DSM 40306</strain>
    </source>
</reference>
<dbReference type="InterPro" id="IPR036412">
    <property type="entry name" value="HAD-like_sf"/>
</dbReference>
<evidence type="ECO:0000256" key="2">
    <source>
        <dbReference type="ARBA" id="ARBA00022723"/>
    </source>
</evidence>
<dbReference type="Proteomes" id="UP000182375">
    <property type="component" value="Unassembled WGS sequence"/>
</dbReference>
<evidence type="ECO:0000313" key="6">
    <source>
        <dbReference type="Proteomes" id="UP000182375"/>
    </source>
</evidence>
<dbReference type="RefSeq" id="WP_074992543.1">
    <property type="nucleotide sequence ID" value="NZ_FNTD01000004.1"/>
</dbReference>
<proteinExistence type="inferred from homology"/>
<protein>
    <submittedName>
        <fullName evidence="5">HAD-superfamily subfamily IB hydrolase, TIGR01490</fullName>
    </submittedName>
</protein>
<dbReference type="PANTHER" id="PTHR43344">
    <property type="entry name" value="PHOSPHOSERINE PHOSPHATASE"/>
    <property type="match status" value="1"/>
</dbReference>
<dbReference type="NCBIfam" id="TIGR01490">
    <property type="entry name" value="HAD-SF-IB-hyp1"/>
    <property type="match status" value="1"/>
</dbReference>
<dbReference type="NCBIfam" id="TIGR01488">
    <property type="entry name" value="HAD-SF-IB"/>
    <property type="match status" value="1"/>
</dbReference>
<dbReference type="GO" id="GO:0016787">
    <property type="term" value="F:hydrolase activity"/>
    <property type="evidence" value="ECO:0007669"/>
    <property type="project" value="UniProtKB-KW"/>
</dbReference>
<sequence>MSDARPAYLVFSDVDETLINAKSMLDFLDDYFPDRYGRRGALKAARVRADLARLLARGASRAEANHRFYRAWRGEPAAAVHARAARWFAARAAGPGFYVEPTLAALRDHVRRGADVVLVSGSFPAVLAPLAERVGARRVLCSTPRVHRGVYTGALLGGPMIGEAKRGAVRALLAEYPEVRPAHCYAYGDHVSDLPMLTEVGHPVQVGDDPALRARLTAA</sequence>
<dbReference type="GeneID" id="95512700"/>
<evidence type="ECO:0000256" key="1">
    <source>
        <dbReference type="ARBA" id="ARBA00009184"/>
    </source>
</evidence>
<dbReference type="Pfam" id="PF12710">
    <property type="entry name" value="HAD"/>
    <property type="match status" value="1"/>
</dbReference>
<keyword evidence="3 5" id="KW-0378">Hydrolase</keyword>
<dbReference type="Gene3D" id="1.20.1440.100">
    <property type="entry name" value="SG protein - dephosphorylation function"/>
    <property type="match status" value="1"/>
</dbReference>
<dbReference type="Gene3D" id="3.40.50.1000">
    <property type="entry name" value="HAD superfamily/HAD-like"/>
    <property type="match status" value="1"/>
</dbReference>
<dbReference type="InterPro" id="IPR050582">
    <property type="entry name" value="HAD-like_SerB"/>
</dbReference>
<keyword evidence="4" id="KW-0460">Magnesium</keyword>
<dbReference type="InterPro" id="IPR006385">
    <property type="entry name" value="HAD_hydro_SerB1"/>
</dbReference>
<accession>A0A1H4X9W7</accession>
<dbReference type="STRING" id="67331.SAMN04490357_3562"/>
<dbReference type="EMBL" id="FNTD01000004">
    <property type="protein sequence ID" value="SED02000.1"/>
    <property type="molecule type" value="Genomic_DNA"/>
</dbReference>
<dbReference type="AlphaFoldDB" id="A0A1H4X9W7"/>
<evidence type="ECO:0000256" key="4">
    <source>
        <dbReference type="ARBA" id="ARBA00022842"/>
    </source>
</evidence>